<dbReference type="InterPro" id="IPR058646">
    <property type="entry name" value="CzcB_N"/>
</dbReference>
<name>S5T7T7_9GAMM</name>
<dbReference type="KEGG" id="cza:CYCME_1335"/>
<protein>
    <submittedName>
        <fullName evidence="6">Membrane-fusion protein, CzcB family</fullName>
    </submittedName>
</protein>
<evidence type="ECO:0000259" key="4">
    <source>
        <dbReference type="Pfam" id="PF25971"/>
    </source>
</evidence>
<dbReference type="SUPFAM" id="SSF111369">
    <property type="entry name" value="HlyD-like secretion proteins"/>
    <property type="match status" value="1"/>
</dbReference>
<dbReference type="Gene3D" id="2.40.420.20">
    <property type="match status" value="1"/>
</dbReference>
<dbReference type="GO" id="GO:0060003">
    <property type="term" value="P:copper ion export"/>
    <property type="evidence" value="ECO:0007669"/>
    <property type="project" value="TreeGrafter"/>
</dbReference>
<dbReference type="PANTHER" id="PTHR30097:SF4">
    <property type="entry name" value="SLR6042 PROTEIN"/>
    <property type="match status" value="1"/>
</dbReference>
<evidence type="ECO:0000313" key="7">
    <source>
        <dbReference type="Proteomes" id="UP000015380"/>
    </source>
</evidence>
<sequence length="412" mass="45238">MKSNYWQPLLTGILLSIVLGLSLPTYAVESEDSAQQEEPQKGPHNGRLLIEGEFVVELAIFEKGVPPEFRVWVTQKGQPVKPEEVSLKVVLTRLGNVEDNITFSPEDDFLRGSMEIYEPHSFVVSIMAEYGGQQFNWQYDNFEGRIKIGQEIADAMAIKTAIAGPATLVETVKVYGKLATPVDAQRSIRARFEGQIEKVYVSLGQTVARGDLLLTIQSNESLKSYNVVSPIDGVISHRNANSGEQSGDRLLLTVTDNRTLVAELSVFPMDRHRVRKGAQVLLTANGNSVTATGVIDAIDTRTQANQATVMRATIDNKKGLLMPGLFVTADVALAKYAVPLAVKRSGLQSFRDFTVVYAKIGEEYEVRMLELGRIAGEWVEILGGLPIGAEYVTENSFVIKADIEKSGASHDH</sequence>
<dbReference type="Gene3D" id="2.40.30.170">
    <property type="match status" value="1"/>
</dbReference>
<feature type="domain" description="CzcB N-terminal" evidence="4">
    <location>
        <begin position="46"/>
        <end position="137"/>
    </location>
</feature>
<feature type="domain" description="CzcB-like C-terminal circularly permuted SH3-like" evidence="5">
    <location>
        <begin position="340"/>
        <end position="400"/>
    </location>
</feature>
<dbReference type="GO" id="GO:0015679">
    <property type="term" value="P:plasma membrane copper ion transport"/>
    <property type="evidence" value="ECO:0007669"/>
    <property type="project" value="TreeGrafter"/>
</dbReference>
<evidence type="ECO:0000256" key="1">
    <source>
        <dbReference type="ARBA" id="ARBA00009477"/>
    </source>
</evidence>
<keyword evidence="2" id="KW-0813">Transport</keyword>
<dbReference type="EMBL" id="CP005996">
    <property type="protein sequence ID" value="AGS39664.1"/>
    <property type="molecule type" value="Genomic_DNA"/>
</dbReference>
<dbReference type="GO" id="GO:0046914">
    <property type="term" value="F:transition metal ion binding"/>
    <property type="evidence" value="ECO:0007669"/>
    <property type="project" value="TreeGrafter"/>
</dbReference>
<accession>S5T7T7</accession>
<feature type="domain" description="Multidrug resistance protein MdtA-like barrel-sandwich hybrid" evidence="3">
    <location>
        <begin position="187"/>
        <end position="244"/>
    </location>
</feature>
<dbReference type="Gene3D" id="2.40.50.100">
    <property type="match status" value="1"/>
</dbReference>
<evidence type="ECO:0000259" key="5">
    <source>
        <dbReference type="Pfam" id="PF25975"/>
    </source>
</evidence>
<dbReference type="AlphaFoldDB" id="S5T7T7"/>
<gene>
    <name evidence="6" type="ORF">CYCME_1335</name>
</gene>
<dbReference type="Pfam" id="PF25917">
    <property type="entry name" value="BSH_RND"/>
    <property type="match status" value="1"/>
</dbReference>
<reference evidence="6 7" key="1">
    <citation type="submission" date="2013-05" db="EMBL/GenBank/DDBJ databases">
        <title>Between feast and famine: a lifestyle of most important marine PAH-degrading bacterium Cycloclasticus sp. 7ME.</title>
        <authorList>
            <person name="Yakimov M.M."/>
            <person name="Messina E."/>
            <person name="Genovese M."/>
            <person name="Denaro R."/>
            <person name="Crisafi F."/>
            <person name="Russo D."/>
            <person name="Cappello S."/>
            <person name="Santisi S."/>
            <person name="Smedile F."/>
            <person name="Golyshina O.V."/>
            <person name="Tran H."/>
            <person name="Pieper D.H."/>
            <person name="Golyshin P.N."/>
            <person name="Giuliano L."/>
        </authorList>
    </citation>
    <scope>NUCLEOTIDE SEQUENCE [LARGE SCALE GENOMIC DNA]</scope>
    <source>
        <strain evidence="6 7">78-ME</strain>
    </source>
</reference>
<dbReference type="InterPro" id="IPR058625">
    <property type="entry name" value="MdtA-like_BSH"/>
</dbReference>
<comment type="similarity">
    <text evidence="1">Belongs to the membrane fusion protein (MFP) (TC 8.A.1) family.</text>
</comment>
<proteinExistence type="inferred from homology"/>
<dbReference type="Pfam" id="PF25975">
    <property type="entry name" value="CzcB_C"/>
    <property type="match status" value="1"/>
</dbReference>
<dbReference type="GO" id="GO:0030288">
    <property type="term" value="C:outer membrane-bounded periplasmic space"/>
    <property type="evidence" value="ECO:0007669"/>
    <property type="project" value="TreeGrafter"/>
</dbReference>
<dbReference type="RefSeq" id="WP_020932512.1">
    <property type="nucleotide sequence ID" value="NC_021917.1"/>
</dbReference>
<dbReference type="Pfam" id="PF25971">
    <property type="entry name" value="CzcB_N"/>
    <property type="match status" value="1"/>
</dbReference>
<reference evidence="7" key="2">
    <citation type="journal article" date="2016" name="Environ. Microbiol. Rep.">
        <title>Analysis of defence systems and a conjugative IncP-1 plasmid in the marine polyaromatic hydrocarbons-degrading bacterium Cycloclasticus sp. 78-ME.</title>
        <authorList>
            <person name="Yakimov M.M."/>
            <person name="Crisafi F."/>
            <person name="Messina E."/>
            <person name="Smedile F."/>
            <person name="Lopatina A."/>
            <person name="Denaro R."/>
            <person name="Pieper D.H."/>
            <person name="Golyshin P.N."/>
            <person name="Giuliano L."/>
        </authorList>
    </citation>
    <scope>NUCLEOTIDE SEQUENCE [LARGE SCALE GENOMIC DNA]</scope>
    <source>
        <strain evidence="7">78-ME</strain>
    </source>
</reference>
<dbReference type="Proteomes" id="UP000015380">
    <property type="component" value="Chromosome"/>
</dbReference>
<dbReference type="InterPro" id="IPR058649">
    <property type="entry name" value="CzcB_C"/>
</dbReference>
<evidence type="ECO:0000256" key="2">
    <source>
        <dbReference type="ARBA" id="ARBA00022448"/>
    </source>
</evidence>
<evidence type="ECO:0000313" key="6">
    <source>
        <dbReference type="EMBL" id="AGS39664.1"/>
    </source>
</evidence>
<keyword evidence="7" id="KW-1185">Reference proteome</keyword>
<dbReference type="HOGENOM" id="CLU_018816_13_0_6"/>
<dbReference type="PATRIC" id="fig|1198232.3.peg.1330"/>
<dbReference type="eggNOG" id="COG0845">
    <property type="taxonomic scope" value="Bacteria"/>
</dbReference>
<dbReference type="PANTHER" id="PTHR30097">
    <property type="entry name" value="CATION EFFLUX SYSTEM PROTEIN CUSB"/>
    <property type="match status" value="1"/>
</dbReference>
<organism evidence="6 7">
    <name type="scientific">Cycloclasticus zancles 78-ME</name>
    <dbReference type="NCBI Taxonomy" id="1198232"/>
    <lineage>
        <taxon>Bacteria</taxon>
        <taxon>Pseudomonadati</taxon>
        <taxon>Pseudomonadota</taxon>
        <taxon>Gammaproteobacteria</taxon>
        <taxon>Thiotrichales</taxon>
        <taxon>Piscirickettsiaceae</taxon>
        <taxon>Cycloclasticus</taxon>
    </lineage>
</organism>
<dbReference type="InterPro" id="IPR051909">
    <property type="entry name" value="MFP_Cation_Efflux"/>
</dbReference>
<evidence type="ECO:0000259" key="3">
    <source>
        <dbReference type="Pfam" id="PF25917"/>
    </source>
</evidence>